<evidence type="ECO:0000313" key="2">
    <source>
        <dbReference type="Proteomes" id="UP000016842"/>
    </source>
</evidence>
<sequence length="31" mass="3476">MTAASADNESYTLFFDKAGELWRNRHSQTAG</sequence>
<name>U4V4V2_9HYPH</name>
<accession>U4V4V2</accession>
<dbReference type="AlphaFoldDB" id="U4V4V2"/>
<protein>
    <submittedName>
        <fullName evidence="1">Uncharacterized protein</fullName>
    </submittedName>
</protein>
<comment type="caution">
    <text evidence="1">The sequence shown here is derived from an EMBL/GenBank/DDBJ whole genome shotgun (WGS) entry which is preliminary data.</text>
</comment>
<proteinExistence type="predicted"/>
<dbReference type="EMBL" id="ASXJ01000368">
    <property type="protein sequence ID" value="ERL99688.1"/>
    <property type="molecule type" value="Genomic_DNA"/>
</dbReference>
<evidence type="ECO:0000313" key="1">
    <source>
        <dbReference type="EMBL" id="ERL99688.1"/>
    </source>
</evidence>
<reference evidence="1 2" key="1">
    <citation type="journal article" date="2014" name="FEMS Microbiol. Lett.">
        <title>Genome sequencing analysis reveals virulence-related gene content of Ochrobactrum intermedium strain 229E, a urease-positive strain isolated from the human gastric niche.</title>
        <authorList>
            <person name="Kulkarni G.J."/>
            <person name="Shetty S."/>
            <person name="Dharne M.S."/>
            <person name="Shouche Y.S."/>
        </authorList>
    </citation>
    <scope>NUCLEOTIDE SEQUENCE [LARGE SCALE GENOMIC DNA]</scope>
    <source>
        <strain evidence="1 2">229E</strain>
    </source>
</reference>
<gene>
    <name evidence="1" type="ORF">Q644_09540</name>
</gene>
<organism evidence="1 2">
    <name type="scientific">Brucella intermedia 229E</name>
    <dbReference type="NCBI Taxonomy" id="1337887"/>
    <lineage>
        <taxon>Bacteria</taxon>
        <taxon>Pseudomonadati</taxon>
        <taxon>Pseudomonadota</taxon>
        <taxon>Alphaproteobacteria</taxon>
        <taxon>Hyphomicrobiales</taxon>
        <taxon>Brucellaceae</taxon>
        <taxon>Brucella/Ochrobactrum group</taxon>
        <taxon>Brucella</taxon>
    </lineage>
</organism>
<dbReference type="Proteomes" id="UP000016842">
    <property type="component" value="Unassembled WGS sequence"/>
</dbReference>